<dbReference type="GO" id="GO:0004372">
    <property type="term" value="F:glycine hydroxymethyltransferase activity"/>
    <property type="evidence" value="ECO:0007669"/>
    <property type="project" value="UniProtKB-UniRule"/>
</dbReference>
<evidence type="ECO:0000256" key="6">
    <source>
        <dbReference type="ARBA" id="ARBA00022563"/>
    </source>
</evidence>
<evidence type="ECO:0000256" key="3">
    <source>
        <dbReference type="ARBA" id="ARBA00006376"/>
    </source>
</evidence>
<keyword evidence="9" id="KW-0028">Amino-acid biosynthesis</keyword>
<dbReference type="InterPro" id="IPR015421">
    <property type="entry name" value="PyrdxlP-dep_Trfase_major"/>
</dbReference>
<dbReference type="InterPro" id="IPR015422">
    <property type="entry name" value="PyrdxlP-dep_Trfase_small"/>
</dbReference>
<dbReference type="PANTHER" id="PTHR11680">
    <property type="entry name" value="SERINE HYDROXYMETHYLTRANSFERASE"/>
    <property type="match status" value="1"/>
</dbReference>
<dbReference type="NCBIfam" id="NF000586">
    <property type="entry name" value="PRK00011.1"/>
    <property type="match status" value="1"/>
</dbReference>
<dbReference type="InterPro" id="IPR039429">
    <property type="entry name" value="SHMT-like_dom"/>
</dbReference>
<comment type="pathway">
    <text evidence="9">Amino-acid biosynthesis; glycine biosynthesis; glycine from L-serine: step 1/1.</text>
</comment>
<feature type="binding site" evidence="9">
    <location>
        <begin position="123"/>
        <end position="125"/>
    </location>
    <ligand>
        <name>(6S)-5,6,7,8-tetrahydrofolate</name>
        <dbReference type="ChEBI" id="CHEBI:57453"/>
    </ligand>
</feature>
<dbReference type="PROSITE" id="PS00096">
    <property type="entry name" value="SHMT"/>
    <property type="match status" value="1"/>
</dbReference>
<proteinExistence type="inferred from homology"/>
<evidence type="ECO:0000259" key="11">
    <source>
        <dbReference type="Pfam" id="PF00464"/>
    </source>
</evidence>
<accession>A0ABD5MHG6</accession>
<dbReference type="GO" id="GO:0035999">
    <property type="term" value="P:tetrahydrofolate interconversion"/>
    <property type="evidence" value="ECO:0007669"/>
    <property type="project" value="UniProtKB-UniRule"/>
</dbReference>
<dbReference type="PIRSF" id="PIRSF000412">
    <property type="entry name" value="SHMT"/>
    <property type="match status" value="1"/>
</dbReference>
<comment type="similarity">
    <text evidence="3 9">Belongs to the SHMT family.</text>
</comment>
<evidence type="ECO:0000256" key="10">
    <source>
        <dbReference type="PIRSR" id="PIRSR000412-50"/>
    </source>
</evidence>
<dbReference type="GO" id="GO:0030170">
    <property type="term" value="F:pyridoxal phosphate binding"/>
    <property type="evidence" value="ECO:0007669"/>
    <property type="project" value="UniProtKB-UniRule"/>
</dbReference>
<comment type="subunit">
    <text evidence="4 9">Homodimer.</text>
</comment>
<evidence type="ECO:0000256" key="9">
    <source>
        <dbReference type="HAMAP-Rule" id="MF_00051"/>
    </source>
</evidence>
<sequence>MDYSHVRDVDPAVADALSDEVQRQRDTLAMIASENHVSEAVLEAQGSALTNKYAEGYPGERYYAGCEYADEIEELAIERAKELWGAEHVNVQPHSGTQANMGVYLAMLEPGDKILSLDLTHGGHLSHGHPANFTGKTYEVEQYEVDADTGYVDYEDLAEKAETFEPDIIVSGYSAYPREVDFERVQEIAESVDAYHLADIAHITGLVTAGVHASPVGVADFVTGSTHKTIRAGRGGIIMCDEEHADAVDNAVFPGAQGGPLMHNIAGKAVGFKEALSPEFEAYAEQTVANAKALADELREQGLELVSGGTDNHLVLVDLRPSHPDTTGKDVEAALEEAGIVMNANTVPGETRSAFDPSGIRLGTPALTTRGFDEDAVREVGELVVRVVDDYDDEDVVADVSERVQELCDEYPLYE</sequence>
<dbReference type="Pfam" id="PF00464">
    <property type="entry name" value="SHMT"/>
    <property type="match status" value="1"/>
</dbReference>
<reference evidence="12 13" key="1">
    <citation type="submission" date="2024-08" db="EMBL/GenBank/DDBJ databases">
        <title>Halobellus sp. MBLA0158 whole genome sequence.</title>
        <authorList>
            <person name="Hwang C.Y."/>
            <person name="Cho E.-S."/>
            <person name="Seo M.-J."/>
        </authorList>
    </citation>
    <scope>NUCLEOTIDE SEQUENCE [LARGE SCALE GENOMIC DNA]</scope>
    <source>
        <strain evidence="12 13">MBLA0158</strain>
    </source>
</reference>
<organism evidence="12 13">
    <name type="scientific">Halobellus rubicundus</name>
    <dbReference type="NCBI Taxonomy" id="2996466"/>
    <lineage>
        <taxon>Archaea</taxon>
        <taxon>Methanobacteriati</taxon>
        <taxon>Methanobacteriota</taxon>
        <taxon>Stenosarchaea group</taxon>
        <taxon>Halobacteria</taxon>
        <taxon>Halobacteriales</taxon>
        <taxon>Haloferacaceae</taxon>
        <taxon>Halobellus</taxon>
    </lineage>
</organism>
<protein>
    <recommendedName>
        <fullName evidence="9">Serine hydroxymethyltransferase</fullName>
        <shortName evidence="9">SHMT</shortName>
        <shortName evidence="9">Serine methylase</shortName>
        <ecNumber evidence="9">2.1.2.1</ecNumber>
    </recommendedName>
</protein>
<dbReference type="GO" id="GO:0005737">
    <property type="term" value="C:cytoplasm"/>
    <property type="evidence" value="ECO:0007669"/>
    <property type="project" value="UniProtKB-SubCell"/>
</dbReference>
<dbReference type="InterPro" id="IPR019798">
    <property type="entry name" value="Ser_HO-MeTrfase_PLP_BS"/>
</dbReference>
<evidence type="ECO:0000256" key="2">
    <source>
        <dbReference type="ARBA" id="ARBA00004496"/>
    </source>
</evidence>
<dbReference type="Gene3D" id="3.90.1150.10">
    <property type="entry name" value="Aspartate Aminotransferase, domain 1"/>
    <property type="match status" value="1"/>
</dbReference>
<dbReference type="Proteomes" id="UP001570511">
    <property type="component" value="Unassembled WGS sequence"/>
</dbReference>
<evidence type="ECO:0000256" key="5">
    <source>
        <dbReference type="ARBA" id="ARBA00022490"/>
    </source>
</evidence>
<dbReference type="PANTHER" id="PTHR11680:SF35">
    <property type="entry name" value="SERINE HYDROXYMETHYLTRANSFERASE 1"/>
    <property type="match status" value="1"/>
</dbReference>
<comment type="catalytic activity">
    <reaction evidence="9">
        <text>(6R)-5,10-methylene-5,6,7,8-tetrahydrofolate + glycine + H2O = (6S)-5,6,7,8-tetrahydrofolate + L-serine</text>
        <dbReference type="Rhea" id="RHEA:15481"/>
        <dbReference type="ChEBI" id="CHEBI:15377"/>
        <dbReference type="ChEBI" id="CHEBI:15636"/>
        <dbReference type="ChEBI" id="CHEBI:33384"/>
        <dbReference type="ChEBI" id="CHEBI:57305"/>
        <dbReference type="ChEBI" id="CHEBI:57453"/>
        <dbReference type="EC" id="2.1.2.1"/>
    </reaction>
</comment>
<feature type="site" description="Plays an important role in substrate specificity" evidence="9">
    <location>
        <position position="227"/>
    </location>
</feature>
<comment type="pathway">
    <text evidence="9">One-carbon metabolism; tetrahydrofolate interconversion.</text>
</comment>
<dbReference type="InterPro" id="IPR001085">
    <property type="entry name" value="Ser_HO-MeTrfase"/>
</dbReference>
<feature type="binding site" evidence="9">
    <location>
        <begin position="353"/>
        <end position="355"/>
    </location>
    <ligand>
        <name>(6S)-5,6,7,8-tetrahydrofolate</name>
        <dbReference type="ChEBI" id="CHEBI:57453"/>
    </ligand>
</feature>
<comment type="caution">
    <text evidence="12">The sequence shown here is derived from an EMBL/GenBank/DDBJ whole genome shotgun (WGS) entry which is preliminary data.</text>
</comment>
<evidence type="ECO:0000313" key="13">
    <source>
        <dbReference type="Proteomes" id="UP001570511"/>
    </source>
</evidence>
<comment type="function">
    <text evidence="9">Catalyzes the reversible interconversion of serine and glycine with tetrahydrofolate (THF) serving as the one-carbon carrier. Also exhibits THF-independent aldolase activity toward beta-hydroxyamino acids, producing glycine and aldehydes, via a retro-aldol mechanism.</text>
</comment>
<evidence type="ECO:0000256" key="7">
    <source>
        <dbReference type="ARBA" id="ARBA00022679"/>
    </source>
</evidence>
<dbReference type="HAMAP" id="MF_00051">
    <property type="entry name" value="SHMT"/>
    <property type="match status" value="1"/>
</dbReference>
<dbReference type="RefSeq" id="WP_372389779.1">
    <property type="nucleotide sequence ID" value="NZ_JBGNYA010000001.1"/>
</dbReference>
<keyword evidence="8 9" id="KW-0663">Pyridoxal phosphate</keyword>
<dbReference type="AlphaFoldDB" id="A0ABD5MHG6"/>
<name>A0ABD5MHG6_9EURY</name>
<dbReference type="CDD" id="cd00378">
    <property type="entry name" value="SHMT"/>
    <property type="match status" value="1"/>
</dbReference>
<comment type="cofactor">
    <cofactor evidence="1 9 10">
        <name>pyridoxal 5'-phosphate</name>
        <dbReference type="ChEBI" id="CHEBI:597326"/>
    </cofactor>
</comment>
<dbReference type="InterPro" id="IPR015424">
    <property type="entry name" value="PyrdxlP-dep_Trfase"/>
</dbReference>
<dbReference type="FunFam" id="3.40.640.10:FF:000001">
    <property type="entry name" value="Serine hydroxymethyltransferase"/>
    <property type="match status" value="1"/>
</dbReference>
<keyword evidence="7 9" id="KW-0808">Transferase</keyword>
<dbReference type="EC" id="2.1.2.1" evidence="9"/>
<dbReference type="InterPro" id="IPR049943">
    <property type="entry name" value="Ser_HO-MeTrfase-like"/>
</dbReference>
<evidence type="ECO:0000313" key="12">
    <source>
        <dbReference type="EMBL" id="MFA1611486.1"/>
    </source>
</evidence>
<feature type="modified residue" description="N6-(pyridoxal phosphate)lysine" evidence="9 10">
    <location>
        <position position="228"/>
    </location>
</feature>
<keyword evidence="13" id="KW-1185">Reference proteome</keyword>
<dbReference type="SUPFAM" id="SSF53383">
    <property type="entry name" value="PLP-dependent transferases"/>
    <property type="match status" value="1"/>
</dbReference>
<evidence type="ECO:0000256" key="1">
    <source>
        <dbReference type="ARBA" id="ARBA00001933"/>
    </source>
</evidence>
<evidence type="ECO:0000256" key="8">
    <source>
        <dbReference type="ARBA" id="ARBA00022898"/>
    </source>
</evidence>
<feature type="binding site" evidence="9">
    <location>
        <position position="242"/>
    </location>
    <ligand>
        <name>(6S)-5,6,7,8-tetrahydrofolate</name>
        <dbReference type="ChEBI" id="CHEBI:57453"/>
    </ligand>
</feature>
<keyword evidence="6 9" id="KW-0554">One-carbon metabolism</keyword>
<feature type="domain" description="Serine hydroxymethyltransferase-like" evidence="11">
    <location>
        <begin position="7"/>
        <end position="383"/>
    </location>
</feature>
<comment type="subcellular location">
    <subcellularLocation>
        <location evidence="2 9">Cytoplasm</location>
    </subcellularLocation>
</comment>
<keyword evidence="5 9" id="KW-0963">Cytoplasm</keyword>
<dbReference type="EMBL" id="JBGNYA010000001">
    <property type="protein sequence ID" value="MFA1611486.1"/>
    <property type="molecule type" value="Genomic_DNA"/>
</dbReference>
<dbReference type="GO" id="GO:0019264">
    <property type="term" value="P:glycine biosynthetic process from serine"/>
    <property type="evidence" value="ECO:0007669"/>
    <property type="project" value="UniProtKB-UniRule"/>
</dbReference>
<dbReference type="Gene3D" id="3.40.640.10">
    <property type="entry name" value="Type I PLP-dependent aspartate aminotransferase-like (Major domain)"/>
    <property type="match status" value="1"/>
</dbReference>
<feature type="binding site" evidence="9">
    <location>
        <position position="119"/>
    </location>
    <ligand>
        <name>(6S)-5,6,7,8-tetrahydrofolate</name>
        <dbReference type="ChEBI" id="CHEBI:57453"/>
    </ligand>
</feature>
<gene>
    <name evidence="9 12" type="primary">glyA</name>
    <name evidence="12" type="ORF">OS889_10795</name>
</gene>
<evidence type="ECO:0000256" key="4">
    <source>
        <dbReference type="ARBA" id="ARBA00011738"/>
    </source>
</evidence>